<feature type="domain" description="Major facilitator superfamily (MFS) profile" evidence="6">
    <location>
        <begin position="28"/>
        <end position="414"/>
    </location>
</feature>
<keyword evidence="2 5" id="KW-0812">Transmembrane</keyword>
<comment type="caution">
    <text evidence="7">The sequence shown here is derived from an EMBL/GenBank/DDBJ whole genome shotgun (WGS) entry which is preliminary data.</text>
</comment>
<dbReference type="PANTHER" id="PTHR23508">
    <property type="entry name" value="CARBOXYLIC ACID TRANSPORTER PROTEIN HOMOLOG"/>
    <property type="match status" value="1"/>
</dbReference>
<feature type="transmembrane region" description="Helical" evidence="5">
    <location>
        <begin position="298"/>
        <end position="316"/>
    </location>
</feature>
<dbReference type="Pfam" id="PF07690">
    <property type="entry name" value="MFS_1"/>
    <property type="match status" value="2"/>
</dbReference>
<dbReference type="InterPro" id="IPR011701">
    <property type="entry name" value="MFS"/>
</dbReference>
<feature type="transmembrane region" description="Helical" evidence="5">
    <location>
        <begin position="152"/>
        <end position="174"/>
    </location>
</feature>
<evidence type="ECO:0000256" key="2">
    <source>
        <dbReference type="ARBA" id="ARBA00022692"/>
    </source>
</evidence>
<dbReference type="PROSITE" id="PS50850">
    <property type="entry name" value="MFS"/>
    <property type="match status" value="1"/>
</dbReference>
<proteinExistence type="predicted"/>
<dbReference type="EMBL" id="BMCH01000001">
    <property type="protein sequence ID" value="GGC20145.1"/>
    <property type="molecule type" value="Genomic_DNA"/>
</dbReference>
<feature type="transmembrane region" description="Helical" evidence="5">
    <location>
        <begin position="93"/>
        <end position="112"/>
    </location>
</feature>
<evidence type="ECO:0000313" key="8">
    <source>
        <dbReference type="Proteomes" id="UP000637769"/>
    </source>
</evidence>
<organism evidence="7 8">
    <name type="scientific">Asaia siamensis</name>
    <dbReference type="NCBI Taxonomy" id="110479"/>
    <lineage>
        <taxon>Bacteria</taxon>
        <taxon>Pseudomonadati</taxon>
        <taxon>Pseudomonadota</taxon>
        <taxon>Alphaproteobacteria</taxon>
        <taxon>Acetobacterales</taxon>
        <taxon>Acetobacteraceae</taxon>
        <taxon>Asaia</taxon>
    </lineage>
</organism>
<dbReference type="RefSeq" id="WP_188424680.1">
    <property type="nucleotide sequence ID" value="NZ_BMCH01000001.1"/>
</dbReference>
<dbReference type="InterPro" id="IPR036259">
    <property type="entry name" value="MFS_trans_sf"/>
</dbReference>
<evidence type="ECO:0000256" key="4">
    <source>
        <dbReference type="ARBA" id="ARBA00023136"/>
    </source>
</evidence>
<dbReference type="Gene3D" id="1.20.1250.20">
    <property type="entry name" value="MFS general substrate transporter like domains"/>
    <property type="match status" value="2"/>
</dbReference>
<evidence type="ECO:0000313" key="7">
    <source>
        <dbReference type="EMBL" id="GGC20145.1"/>
    </source>
</evidence>
<name>A0ABQ1LB45_9PROT</name>
<reference evidence="8" key="1">
    <citation type="journal article" date="2019" name="Int. J. Syst. Evol. Microbiol.">
        <title>The Global Catalogue of Microorganisms (GCM) 10K type strain sequencing project: providing services to taxonomists for standard genome sequencing and annotation.</title>
        <authorList>
            <consortium name="The Broad Institute Genomics Platform"/>
            <consortium name="The Broad Institute Genome Sequencing Center for Infectious Disease"/>
            <person name="Wu L."/>
            <person name="Ma J."/>
        </authorList>
    </citation>
    <scope>NUCLEOTIDE SEQUENCE [LARGE SCALE GENOMIC DNA]</scope>
    <source>
        <strain evidence="8">CCM 7132</strain>
    </source>
</reference>
<evidence type="ECO:0000256" key="1">
    <source>
        <dbReference type="ARBA" id="ARBA00004141"/>
    </source>
</evidence>
<protein>
    <submittedName>
        <fullName evidence="7">MFS transporter</fullName>
    </submittedName>
</protein>
<dbReference type="InterPro" id="IPR020846">
    <property type="entry name" value="MFS_dom"/>
</dbReference>
<dbReference type="SUPFAM" id="SSF103473">
    <property type="entry name" value="MFS general substrate transporter"/>
    <property type="match status" value="1"/>
</dbReference>
<feature type="transmembrane region" description="Helical" evidence="5">
    <location>
        <begin position="118"/>
        <end position="140"/>
    </location>
</feature>
<comment type="subcellular location">
    <subcellularLocation>
        <location evidence="1">Membrane</location>
        <topology evidence="1">Multi-pass membrane protein</topology>
    </subcellularLocation>
</comment>
<feature type="transmembrane region" description="Helical" evidence="5">
    <location>
        <begin position="222"/>
        <end position="244"/>
    </location>
</feature>
<evidence type="ECO:0000256" key="5">
    <source>
        <dbReference type="SAM" id="Phobius"/>
    </source>
</evidence>
<keyword evidence="3 5" id="KW-1133">Transmembrane helix</keyword>
<feature type="transmembrane region" description="Helical" evidence="5">
    <location>
        <begin position="388"/>
        <end position="407"/>
    </location>
</feature>
<dbReference type="Proteomes" id="UP000637769">
    <property type="component" value="Unassembled WGS sequence"/>
</dbReference>
<evidence type="ECO:0000259" key="6">
    <source>
        <dbReference type="PROSITE" id="PS50850"/>
    </source>
</evidence>
<keyword evidence="8" id="KW-1185">Reference proteome</keyword>
<dbReference type="InterPro" id="IPR005829">
    <property type="entry name" value="Sugar_transporter_CS"/>
</dbReference>
<accession>A0ABQ1LB45</accession>
<feature type="transmembrane region" description="Helical" evidence="5">
    <location>
        <begin position="264"/>
        <end position="286"/>
    </location>
</feature>
<gene>
    <name evidence="7" type="ORF">GCM10007207_01750</name>
</gene>
<keyword evidence="4 5" id="KW-0472">Membrane</keyword>
<dbReference type="PANTHER" id="PTHR23508:SF10">
    <property type="entry name" value="CARBOXYLIC ACID TRANSPORTER PROTEIN HOMOLOG"/>
    <property type="match status" value="1"/>
</dbReference>
<evidence type="ECO:0000256" key="3">
    <source>
        <dbReference type="ARBA" id="ARBA00022989"/>
    </source>
</evidence>
<feature type="transmembrane region" description="Helical" evidence="5">
    <location>
        <begin position="180"/>
        <end position="201"/>
    </location>
</feature>
<feature type="transmembrane region" description="Helical" evidence="5">
    <location>
        <begin position="322"/>
        <end position="345"/>
    </location>
</feature>
<sequence>MSASARPSPLSHLLAYPPLVALKPYWRVTIAAFLGWFLDAFDQTALLLTLPDISHDFGVTISAMGSVLLAQSLGRAIGNTGWGWLADRYGRRLAFLLGVLWFGVFSAATGFSNGLISMIVIQFLFGIGFGGEWTASAALLMESVPGRSRAMASAIMMSGYELGFLAATAAQAIILPHYSWRLLFFIGLAPALLALFIRIGVQESPVWKLKQEQRLNATEAAPAAKVKFVLTMAAVQAIALMSFLEFQKAAIYSLYPTILRSVHHLSPAMVFWPIGCFCIGSLVGKLGCGALASRFGDLRVIIGTLIVVVLTIYPFLSASAYPVLLISAVIMGLAASGVFALVPHYLAKRFPSDTRSFGMGLSYAIGSLGQGLAGKLVPVCGRSLGLPLSAQLFVIGSSVVVGAIAWIEPKELPGETMEIEHD</sequence>
<dbReference type="PROSITE" id="PS00217">
    <property type="entry name" value="SUGAR_TRANSPORT_2"/>
    <property type="match status" value="1"/>
</dbReference>